<evidence type="ECO:0000313" key="2">
    <source>
        <dbReference type="Proteomes" id="UP000190774"/>
    </source>
</evidence>
<organism evidence="1 2">
    <name type="scientific">Prosthecobacter debontii</name>
    <dbReference type="NCBI Taxonomy" id="48467"/>
    <lineage>
        <taxon>Bacteria</taxon>
        <taxon>Pseudomonadati</taxon>
        <taxon>Verrucomicrobiota</taxon>
        <taxon>Verrucomicrobiia</taxon>
        <taxon>Verrucomicrobiales</taxon>
        <taxon>Verrucomicrobiaceae</taxon>
        <taxon>Prosthecobacter</taxon>
    </lineage>
</organism>
<gene>
    <name evidence="1" type="ORF">SAMN02745166_01577</name>
</gene>
<proteinExistence type="predicted"/>
<name>A0A1T4XII4_9BACT</name>
<dbReference type="EMBL" id="FUYE01000004">
    <property type="protein sequence ID" value="SKA89370.1"/>
    <property type="molecule type" value="Genomic_DNA"/>
</dbReference>
<protein>
    <submittedName>
        <fullName evidence="1">Uncharacterized protein</fullName>
    </submittedName>
</protein>
<dbReference type="STRING" id="48467.SAMN02745166_01577"/>
<keyword evidence="2" id="KW-1185">Reference proteome</keyword>
<dbReference type="Proteomes" id="UP000190774">
    <property type="component" value="Unassembled WGS sequence"/>
</dbReference>
<evidence type="ECO:0000313" key="1">
    <source>
        <dbReference type="EMBL" id="SKA89370.1"/>
    </source>
</evidence>
<reference evidence="2" key="1">
    <citation type="submission" date="2017-02" db="EMBL/GenBank/DDBJ databases">
        <authorList>
            <person name="Varghese N."/>
            <person name="Submissions S."/>
        </authorList>
    </citation>
    <scope>NUCLEOTIDE SEQUENCE [LARGE SCALE GENOMIC DNA]</scope>
    <source>
        <strain evidence="2">ATCC 700200</strain>
    </source>
</reference>
<dbReference type="AlphaFoldDB" id="A0A1T4XII4"/>
<accession>A0A1T4XII4</accession>
<sequence length="129" mass="14572">MRNPRSLWRAGLRCINLPNPCGSTRTSAPSADQGQPRIWLETHALCVILQLVETGQVEMVRSPFHDLETARNPWESRRLWVQQCLDLAKVHVPLSQDVKSRALALEALHVGPMDSRTPQQPRLPAATFF</sequence>